<evidence type="ECO:0008006" key="3">
    <source>
        <dbReference type="Google" id="ProtNLM"/>
    </source>
</evidence>
<dbReference type="OrthoDB" id="686384at2759"/>
<dbReference type="STRING" id="1157962.A0A250XD29"/>
<proteinExistence type="predicted"/>
<name>A0A250XD29_9CHLO</name>
<gene>
    <name evidence="1" type="ORF">CEUSTIGMA_g8095.t1</name>
</gene>
<dbReference type="Gene3D" id="3.90.1490.10">
    <property type="entry name" value="putative n-type atp pyrophosphatase, domain 2"/>
    <property type="match status" value="1"/>
</dbReference>
<evidence type="ECO:0000313" key="2">
    <source>
        <dbReference type="Proteomes" id="UP000232323"/>
    </source>
</evidence>
<keyword evidence="2" id="KW-1185">Reference proteome</keyword>
<organism evidence="1 2">
    <name type="scientific">Chlamydomonas eustigma</name>
    <dbReference type="NCBI Taxonomy" id="1157962"/>
    <lineage>
        <taxon>Eukaryota</taxon>
        <taxon>Viridiplantae</taxon>
        <taxon>Chlorophyta</taxon>
        <taxon>core chlorophytes</taxon>
        <taxon>Chlorophyceae</taxon>
        <taxon>CS clade</taxon>
        <taxon>Chlamydomonadales</taxon>
        <taxon>Chlamydomonadaceae</taxon>
        <taxon>Chlamydomonas</taxon>
    </lineage>
</organism>
<dbReference type="AlphaFoldDB" id="A0A250XD29"/>
<dbReference type="Proteomes" id="UP000232323">
    <property type="component" value="Unassembled WGS sequence"/>
</dbReference>
<dbReference type="EMBL" id="BEGY01000055">
    <property type="protein sequence ID" value="GAX80660.1"/>
    <property type="molecule type" value="Genomic_DNA"/>
</dbReference>
<evidence type="ECO:0000313" key="1">
    <source>
        <dbReference type="EMBL" id="GAX80660.1"/>
    </source>
</evidence>
<dbReference type="Gene3D" id="3.40.50.620">
    <property type="entry name" value="HUPs"/>
    <property type="match status" value="1"/>
</dbReference>
<protein>
    <recommendedName>
        <fullName evidence="3">Diphthine--ammonia ligase</fullName>
    </recommendedName>
</protein>
<sequence>MATQAVACCFTGGKDCCLAAHLISALSDGYDSPKASALLLKDPSLRSRLEAFTGYQVVLLVTFGPAGGTSSFKAHPMHLIKLMAKAMGIPHTIIEIGSSEGGSYLQSYRTAIQDLHDQHGIQALLTGDILDVCNDFMGKACQDIMPLLRPLWEIPRKQLLDLLWENNFKAIISCVNIKSLGEIPEQGDSAEGIQQPAALLADESLHEVHIDPVALATKGKGNHHNSNQNEVVPLSCLLLGKELTQKLHCDVLLGSACKALGIDECGEKGEFHTMVISAPSLFGEWSLDIMTSSGGSGNHVRFLQIVREGDFAFLKVPHDAKLVRSILD</sequence>
<comment type="caution">
    <text evidence="1">The sequence shown here is derived from an EMBL/GenBank/DDBJ whole genome shotgun (WGS) entry which is preliminary data.</text>
</comment>
<accession>A0A250XD29</accession>
<dbReference type="SUPFAM" id="SSF52402">
    <property type="entry name" value="Adenine nucleotide alpha hydrolases-like"/>
    <property type="match status" value="2"/>
</dbReference>
<dbReference type="InterPro" id="IPR014729">
    <property type="entry name" value="Rossmann-like_a/b/a_fold"/>
</dbReference>
<reference evidence="1 2" key="1">
    <citation type="submission" date="2017-08" db="EMBL/GenBank/DDBJ databases">
        <title>Acidophilic green algal genome provides insights into adaptation to an acidic environment.</title>
        <authorList>
            <person name="Hirooka S."/>
            <person name="Hirose Y."/>
            <person name="Kanesaki Y."/>
            <person name="Higuchi S."/>
            <person name="Fujiwara T."/>
            <person name="Onuma R."/>
            <person name="Era A."/>
            <person name="Ohbayashi R."/>
            <person name="Uzuka A."/>
            <person name="Nozaki H."/>
            <person name="Yoshikawa H."/>
            <person name="Miyagishima S.Y."/>
        </authorList>
    </citation>
    <scope>NUCLEOTIDE SEQUENCE [LARGE SCALE GENOMIC DNA]</scope>
    <source>
        <strain evidence="1 2">NIES-2499</strain>
    </source>
</reference>